<dbReference type="SUPFAM" id="SSF82866">
    <property type="entry name" value="Multidrug efflux transporter AcrB transmembrane domain"/>
    <property type="match status" value="2"/>
</dbReference>
<feature type="transmembrane region" description="Helical" evidence="12">
    <location>
        <begin position="619"/>
        <end position="636"/>
    </location>
</feature>
<proteinExistence type="inferred from homology"/>
<comment type="subcellular location">
    <subcellularLocation>
        <location evidence="1">Membrane</location>
        <topology evidence="1">Multi-pass membrane protein</topology>
    </subcellularLocation>
</comment>
<keyword evidence="8 12" id="KW-0472">Membrane</keyword>
<feature type="transmembrane region" description="Helical" evidence="12">
    <location>
        <begin position="1284"/>
        <end position="1311"/>
    </location>
</feature>
<feature type="transmembrane region" description="Helical" evidence="12">
    <location>
        <begin position="233"/>
        <end position="254"/>
    </location>
</feature>
<feature type="transmembrane region" description="Helical" evidence="12">
    <location>
        <begin position="1323"/>
        <end position="1345"/>
    </location>
</feature>
<feature type="compositionally biased region" description="Polar residues" evidence="11">
    <location>
        <begin position="767"/>
        <end position="787"/>
    </location>
</feature>
<evidence type="ECO:0000256" key="12">
    <source>
        <dbReference type="SAM" id="Phobius"/>
    </source>
</evidence>
<comment type="similarity">
    <text evidence="2">Belongs to the patched family.</text>
</comment>
<evidence type="ECO:0000256" key="9">
    <source>
        <dbReference type="ARBA" id="ARBA00023157"/>
    </source>
</evidence>
<feature type="transmembrane region" description="Helical" evidence="12">
    <location>
        <begin position="1241"/>
        <end position="1263"/>
    </location>
</feature>
<dbReference type="Gene3D" id="1.20.1640.10">
    <property type="entry name" value="Multidrug efflux transporter AcrB transmembrane domain"/>
    <property type="match status" value="2"/>
</dbReference>
<dbReference type="Pfam" id="PF16414">
    <property type="entry name" value="NPC1_N"/>
    <property type="match status" value="1"/>
</dbReference>
<feature type="transmembrane region" description="Helical" evidence="12">
    <location>
        <begin position="819"/>
        <end position="838"/>
    </location>
</feature>
<evidence type="ECO:0000256" key="8">
    <source>
        <dbReference type="ARBA" id="ARBA00023136"/>
    </source>
</evidence>
<evidence type="ECO:0000256" key="5">
    <source>
        <dbReference type="ARBA" id="ARBA00022729"/>
    </source>
</evidence>
<feature type="transmembrane region" description="Helical" evidence="12">
    <location>
        <begin position="344"/>
        <end position="373"/>
    </location>
</feature>
<dbReference type="PROSITE" id="PS50156">
    <property type="entry name" value="SSD"/>
    <property type="match status" value="1"/>
</dbReference>
<keyword evidence="15" id="KW-1185">Reference proteome</keyword>
<dbReference type="STRING" id="50990.A0A4R5XE97"/>
<dbReference type="InterPro" id="IPR053956">
    <property type="entry name" value="NPC1_MLD"/>
</dbReference>
<keyword evidence="4 12" id="KW-0812">Transmembrane</keyword>
<dbReference type="EMBL" id="ML170156">
    <property type="protein sequence ID" value="TDL29439.1"/>
    <property type="molecule type" value="Genomic_DNA"/>
</dbReference>
<evidence type="ECO:0000256" key="3">
    <source>
        <dbReference type="ARBA" id="ARBA00022448"/>
    </source>
</evidence>
<evidence type="ECO:0000256" key="4">
    <source>
        <dbReference type="ARBA" id="ARBA00022692"/>
    </source>
</evidence>
<dbReference type="GO" id="GO:0032934">
    <property type="term" value="F:sterol binding"/>
    <property type="evidence" value="ECO:0007669"/>
    <property type="project" value="TreeGrafter"/>
</dbReference>
<sequence length="1387" mass="152551">MRDTCGRKGILGPSLPCPYSGPPVEPEDSTARELLVSTCGPDYADGPVCCTQEQVETLRTNFGMVDKFVSTCPACRNNFRQFFCAFTCSPFQGNFVNVTRTQISREHQQAVKSVDFHVGQQFSSGFFNSCKDVQFGAANSFAMTFIGGGARNASAFLKYLGDEKDIGSPFQIDFPDSSPGGYEPFDPNPRSCSANDLTSRCPCIDCPDVCPSLPYVPPPDSTPTCQVGGITCLSFVLTLAYCLALLGAISGYLLEATMRRRKARHREGLVLGGETASDTYLSPRSHSRTLVGASSLARHTDGEDSLGGQSGDSRNLGRGASLLDPIETLQPRQYRINTLLRRSFYSLGAFCANYPWLTFAIVFACVGSLNLGWKKFEVEKDPVKLWVAPNSESKLQKDFFDVKFGPFYRTEQIFVTSSLSVTDHSANNSADALAETERLPVLSWDHLKWWFGVEEGIRSLRSSPNNYGLSDVCFKPAGPQGACVVQSVAAWFGNSLDDYDEETWSTRLKYCSATPTECLPDYMQPLSPEYVLGGRPSDDAPESGRNWLEAKAMITTYVVSDSLDVVEQEKVMEWERALRTFLQTQSDISKSNANLEISFSTGISLEEELNKSTNMDIKIVLLSYLMMFAYVAMTLGNGASGQDEEGVTGSLMRWATNIPQLFSNRISSSTTSIDSRNTPRWFPRFPRSILVSSRFSLGLFGIGLVVLSVSSSVGVFSAMGVKVTLIIAEVIPFLVLAVGVDNVFILVHELDRQTALHGPNMLSAVQSYGNNQGPASPTQPRRSPFSSSHDDSVDAISVPLNLTPEERVARTLAKMGPSILLSTITETTAFALGALVPMPAVRNFALYAAGSVFLNAVLQVTVFVSAMTLDLRRLEANRMDCFPCIRIPPRILLPDSSPGPGLGKFAWFIRRYYAKLLLYPAVKGFVILIFTGTFVGSVISMQHIQLGLDRRLALPSDSYLIPYFNDLDSYFDVGPPVYFITIDVDPTTRPGQQRLCGRFTTCNDFSVANILEGERKRRESSFISQPAASWIDDFMNWLDPLNDECCRIRKADHSIFCNPQDPGRRCQACFADRTPSWNITMEGFPEGPEFMRYLEQWLISPTNEECPLGGQSSYSSSISFTSGQSVDASHFRSFHSSLKTDEDFINAFAAAHRIADDISQQTGMTVFPYSVFYVFFDQYAHVVAITQEILGLGLAAVLLITAVLLGSWRTGTIVTGVVALTVVNVMGVMGVWHISLNAISLVNLVISLGIAVEFCAHIARAFMGAGTGIPVDHMSGQKERDERMLLALVEVGPSVLSGITFTKLIGISVLALTRSKLLEIYYFRMWLTLIVSGALHGLILLPVILSLAGGPGYAIEDADEEWMTNATRRHEYEYTPFLTDNDSIDSY</sequence>
<keyword evidence="7" id="KW-0445">Lipid transport</keyword>
<dbReference type="Pfam" id="PF22314">
    <property type="entry name" value="NPC1_MLD"/>
    <property type="match status" value="1"/>
</dbReference>
<evidence type="ECO:0000256" key="2">
    <source>
        <dbReference type="ARBA" id="ARBA00005585"/>
    </source>
</evidence>
<organism evidence="14 15">
    <name type="scientific">Rickenella mellea</name>
    <dbReference type="NCBI Taxonomy" id="50990"/>
    <lineage>
        <taxon>Eukaryota</taxon>
        <taxon>Fungi</taxon>
        <taxon>Dikarya</taxon>
        <taxon>Basidiomycota</taxon>
        <taxon>Agaricomycotina</taxon>
        <taxon>Agaricomycetes</taxon>
        <taxon>Hymenochaetales</taxon>
        <taxon>Rickenellaceae</taxon>
        <taxon>Rickenella</taxon>
    </lineage>
</organism>
<keyword evidence="6 12" id="KW-1133">Transmembrane helix</keyword>
<dbReference type="InterPro" id="IPR000731">
    <property type="entry name" value="SSD"/>
</dbReference>
<dbReference type="PANTHER" id="PTHR45727:SF2">
    <property type="entry name" value="NPC INTRACELLULAR CHOLESTEROL TRANSPORTER 1"/>
    <property type="match status" value="1"/>
</dbReference>
<keyword evidence="5" id="KW-0732">Signal</keyword>
<accession>A0A4R5XE97</accession>
<evidence type="ECO:0000313" key="15">
    <source>
        <dbReference type="Proteomes" id="UP000294933"/>
    </source>
</evidence>
<feature type="transmembrane region" description="Helical" evidence="12">
    <location>
        <begin position="1213"/>
        <end position="1235"/>
    </location>
</feature>
<feature type="transmembrane region" description="Helical" evidence="12">
    <location>
        <begin position="725"/>
        <end position="747"/>
    </location>
</feature>
<feature type="transmembrane region" description="Helical" evidence="12">
    <location>
        <begin position="697"/>
        <end position="719"/>
    </location>
</feature>
<dbReference type="InterPro" id="IPR053958">
    <property type="entry name" value="HMGCR/SNAP/NPC1-like_SSD"/>
</dbReference>
<dbReference type="Proteomes" id="UP000294933">
    <property type="component" value="Unassembled WGS sequence"/>
</dbReference>
<protein>
    <submittedName>
        <fullName evidence="14">Multidrug efflux transporter AcrB transmembrane domain-containing protein</fullName>
    </submittedName>
</protein>
<evidence type="ECO:0000256" key="1">
    <source>
        <dbReference type="ARBA" id="ARBA00004141"/>
    </source>
</evidence>
<keyword evidence="9" id="KW-1015">Disulfide bond</keyword>
<feature type="transmembrane region" description="Helical" evidence="12">
    <location>
        <begin position="916"/>
        <end position="939"/>
    </location>
</feature>
<keyword evidence="10" id="KW-0325">Glycoprotein</keyword>
<name>A0A4R5XE97_9AGAM</name>
<feature type="transmembrane region" description="Helical" evidence="12">
    <location>
        <begin position="1189"/>
        <end position="1206"/>
    </location>
</feature>
<reference evidence="14 15" key="1">
    <citation type="submission" date="2018-06" db="EMBL/GenBank/DDBJ databases">
        <title>A transcriptomic atlas of mushroom development highlights an independent origin of complex multicellularity.</title>
        <authorList>
            <consortium name="DOE Joint Genome Institute"/>
            <person name="Krizsan K."/>
            <person name="Almasi E."/>
            <person name="Merenyi Z."/>
            <person name="Sahu N."/>
            <person name="Viragh M."/>
            <person name="Koszo T."/>
            <person name="Mondo S."/>
            <person name="Kiss B."/>
            <person name="Balint B."/>
            <person name="Kues U."/>
            <person name="Barry K."/>
            <person name="Hegedus J.C."/>
            <person name="Henrissat B."/>
            <person name="Johnson J."/>
            <person name="Lipzen A."/>
            <person name="Ohm R."/>
            <person name="Nagy I."/>
            <person name="Pangilinan J."/>
            <person name="Yan J."/>
            <person name="Xiong Y."/>
            <person name="Grigoriev I.V."/>
            <person name="Hibbett D.S."/>
            <person name="Nagy L.G."/>
        </authorList>
    </citation>
    <scope>NUCLEOTIDE SEQUENCE [LARGE SCALE GENOMIC DNA]</scope>
    <source>
        <strain evidence="14 15">SZMC22713</strain>
    </source>
</reference>
<dbReference type="GO" id="GO:0015918">
    <property type="term" value="P:sterol transport"/>
    <property type="evidence" value="ECO:0007669"/>
    <property type="project" value="TreeGrafter"/>
</dbReference>
<feature type="transmembrane region" description="Helical" evidence="12">
    <location>
        <begin position="844"/>
        <end position="869"/>
    </location>
</feature>
<dbReference type="VEuPathDB" id="FungiDB:BD410DRAFT_709577"/>
<dbReference type="FunFam" id="1.20.1640.10:FF:000029">
    <property type="entry name" value="Putative Patched sphingolipid transporter"/>
    <property type="match status" value="1"/>
</dbReference>
<dbReference type="InterPro" id="IPR032190">
    <property type="entry name" value="NPC1_N"/>
</dbReference>
<dbReference type="OrthoDB" id="6510177at2759"/>
<gene>
    <name evidence="14" type="ORF">BD410DRAFT_709577</name>
</gene>
<dbReference type="Pfam" id="PF12349">
    <property type="entry name" value="Sterol-sensing"/>
    <property type="match status" value="2"/>
</dbReference>
<evidence type="ECO:0000256" key="10">
    <source>
        <dbReference type="ARBA" id="ARBA00023180"/>
    </source>
</evidence>
<evidence type="ECO:0000256" key="11">
    <source>
        <dbReference type="SAM" id="MobiDB-lite"/>
    </source>
</evidence>
<feature type="region of interest" description="Disordered" evidence="11">
    <location>
        <begin position="767"/>
        <end position="792"/>
    </location>
</feature>
<evidence type="ECO:0000313" key="14">
    <source>
        <dbReference type="EMBL" id="TDL29439.1"/>
    </source>
</evidence>
<evidence type="ECO:0000256" key="6">
    <source>
        <dbReference type="ARBA" id="ARBA00022989"/>
    </source>
</evidence>
<dbReference type="PANTHER" id="PTHR45727">
    <property type="entry name" value="NPC INTRACELLULAR CHOLESTEROL TRANSPORTER 1"/>
    <property type="match status" value="1"/>
</dbReference>
<evidence type="ECO:0000256" key="7">
    <source>
        <dbReference type="ARBA" id="ARBA00023055"/>
    </source>
</evidence>
<feature type="domain" description="SSD" evidence="13">
    <location>
        <begin position="616"/>
        <end position="869"/>
    </location>
</feature>
<evidence type="ECO:0000259" key="13">
    <source>
        <dbReference type="PROSITE" id="PS50156"/>
    </source>
</evidence>
<keyword evidence="3" id="KW-0813">Transport</keyword>
<dbReference type="GO" id="GO:0016020">
    <property type="term" value="C:membrane"/>
    <property type="evidence" value="ECO:0007669"/>
    <property type="project" value="UniProtKB-SubCell"/>
</dbReference>